<feature type="region of interest" description="Disordered" evidence="1">
    <location>
        <begin position="1"/>
        <end position="22"/>
    </location>
</feature>
<dbReference type="KEGG" id="bdi:100826689"/>
<dbReference type="RefSeq" id="XP_024318933.1">
    <property type="nucleotide sequence ID" value="XM_024463165.1"/>
</dbReference>
<proteinExistence type="predicted"/>
<dbReference type="PANTHER" id="PTHR33512:SF18">
    <property type="entry name" value="MALECTIN-LIKE DOMAIN-CONTAINING PROTEIN"/>
    <property type="match status" value="1"/>
</dbReference>
<reference evidence="2" key="2">
    <citation type="submission" date="2017-06" db="EMBL/GenBank/DDBJ databases">
        <title>WGS assembly of Brachypodium distachyon.</title>
        <authorList>
            <consortium name="The International Brachypodium Initiative"/>
            <person name="Lucas S."/>
            <person name="Harmon-Smith M."/>
            <person name="Lail K."/>
            <person name="Tice H."/>
            <person name="Grimwood J."/>
            <person name="Bruce D."/>
            <person name="Barry K."/>
            <person name="Shu S."/>
            <person name="Lindquist E."/>
            <person name="Wang M."/>
            <person name="Pitluck S."/>
            <person name="Vogel J.P."/>
            <person name="Garvin D.F."/>
            <person name="Mockler T.C."/>
            <person name="Schmutz J."/>
            <person name="Rokhsar D."/>
            <person name="Bevan M.W."/>
        </authorList>
    </citation>
    <scope>NUCLEOTIDE SEQUENCE</scope>
    <source>
        <strain evidence="2">Bd21</strain>
    </source>
</reference>
<feature type="compositionally biased region" description="Polar residues" evidence="1">
    <location>
        <begin position="1"/>
        <end position="12"/>
    </location>
</feature>
<protein>
    <submittedName>
        <fullName evidence="2 3">Uncharacterized protein</fullName>
    </submittedName>
</protein>
<dbReference type="RefSeq" id="XP_014757327.1">
    <property type="nucleotide sequence ID" value="XM_014901841.2"/>
</dbReference>
<dbReference type="Gramene" id="PNT64201">
    <property type="protein sequence ID" value="PNT64201"/>
    <property type="gene ID" value="BRADI_4g25910v3"/>
</dbReference>
<dbReference type="GeneID" id="100826689"/>
<dbReference type="InterPro" id="IPR010605">
    <property type="entry name" value="DUF1191"/>
</dbReference>
<feature type="region of interest" description="Disordered" evidence="1">
    <location>
        <begin position="257"/>
        <end position="280"/>
    </location>
</feature>
<dbReference type="EnsemblPlants" id="PNT64201">
    <property type="protein sequence ID" value="PNT64201"/>
    <property type="gene ID" value="BRADI_4g25910v3"/>
</dbReference>
<dbReference type="Gramene" id="PNT64197">
    <property type="protein sequence ID" value="PNT64197"/>
    <property type="gene ID" value="BRADI_4g25910v3"/>
</dbReference>
<dbReference type="EnsemblPlants" id="PNT64199">
    <property type="protein sequence ID" value="PNT64199"/>
    <property type="gene ID" value="BRADI_4g25910v3"/>
</dbReference>
<accession>A0A0Q3EPW5</accession>
<dbReference type="Pfam" id="PF06697">
    <property type="entry name" value="DUF1191"/>
    <property type="match status" value="1"/>
</dbReference>
<evidence type="ECO:0000313" key="2">
    <source>
        <dbReference type="EMBL" id="KQJ89471.1"/>
    </source>
</evidence>
<dbReference type="EnsemblPlants" id="PNT64197">
    <property type="protein sequence ID" value="PNT64197"/>
    <property type="gene ID" value="BRADI_4g25910v3"/>
</dbReference>
<dbReference type="EnsemblPlants" id="PNT64200">
    <property type="protein sequence ID" value="PNT64200"/>
    <property type="gene ID" value="BRADI_4g25910v3"/>
</dbReference>
<evidence type="ECO:0000313" key="4">
    <source>
        <dbReference type="Proteomes" id="UP000008810"/>
    </source>
</evidence>
<dbReference type="EMBL" id="CM000883">
    <property type="protein sequence ID" value="KQJ89471.1"/>
    <property type="molecule type" value="Genomic_DNA"/>
</dbReference>
<dbReference type="Gramene" id="PNT64200">
    <property type="protein sequence ID" value="PNT64200"/>
    <property type="gene ID" value="BRADI_4g25910v3"/>
</dbReference>
<evidence type="ECO:0000313" key="3">
    <source>
        <dbReference type="EnsemblPlants" id="KQJ89471"/>
    </source>
</evidence>
<dbReference type="EnsemblPlants" id="KQJ89472">
    <property type="protein sequence ID" value="KQJ89472"/>
    <property type="gene ID" value="BRADI_4g25910v3"/>
</dbReference>
<dbReference type="Gramene" id="PNT64202">
    <property type="protein sequence ID" value="PNT64202"/>
    <property type="gene ID" value="BRADI_4g25910v3"/>
</dbReference>
<dbReference type="RefSeq" id="XP_024318932.1">
    <property type="nucleotide sequence ID" value="XM_024463164.1"/>
</dbReference>
<dbReference type="Proteomes" id="UP000008810">
    <property type="component" value="Chromosome 4"/>
</dbReference>
<keyword evidence="4" id="KW-1185">Reference proteome</keyword>
<dbReference type="EnsemblPlants" id="PNT64202">
    <property type="protein sequence ID" value="PNT64202"/>
    <property type="gene ID" value="BRADI_4g25910v3"/>
</dbReference>
<dbReference type="EMBL" id="CM000883">
    <property type="protein sequence ID" value="KQJ89472.1"/>
    <property type="molecule type" value="Genomic_DNA"/>
</dbReference>
<dbReference type="EMBL" id="CM000883">
    <property type="protein sequence ID" value="PNT64197.1"/>
    <property type="molecule type" value="Genomic_DNA"/>
</dbReference>
<dbReference type="ExpressionAtlas" id="A0A0Q3EPW5">
    <property type="expression patterns" value="baseline"/>
</dbReference>
<dbReference type="EMBL" id="CM000883">
    <property type="protein sequence ID" value="PNT64198.1"/>
    <property type="molecule type" value="Genomic_DNA"/>
</dbReference>
<dbReference type="EMBL" id="CM000883">
    <property type="protein sequence ID" value="PNT64199.1"/>
    <property type="molecule type" value="Genomic_DNA"/>
</dbReference>
<dbReference type="EnsemblPlants" id="PNT64198">
    <property type="protein sequence ID" value="PNT64198"/>
    <property type="gene ID" value="BRADI_4g25910v3"/>
</dbReference>
<dbReference type="Gramene" id="KQJ89471">
    <property type="protein sequence ID" value="KQJ89471"/>
    <property type="gene ID" value="BRADI_4g25910v3"/>
</dbReference>
<gene>
    <name evidence="3" type="primary">LOC100826689</name>
    <name evidence="2" type="ORF">BRADI_4g25910v3</name>
</gene>
<dbReference type="EnsemblPlants" id="KQJ89471">
    <property type="protein sequence ID" value="KQJ89471"/>
    <property type="gene ID" value="BRADI_4g25910v3"/>
</dbReference>
<dbReference type="Gramene" id="PNT64199">
    <property type="protein sequence ID" value="PNT64199"/>
    <property type="gene ID" value="BRADI_4g25910v3"/>
</dbReference>
<dbReference type="Gramene" id="KQJ89472">
    <property type="protein sequence ID" value="KQJ89472"/>
    <property type="gene ID" value="BRADI_4g25910v3"/>
</dbReference>
<reference evidence="2 3" key="1">
    <citation type="journal article" date="2010" name="Nature">
        <title>Genome sequencing and analysis of the model grass Brachypodium distachyon.</title>
        <authorList>
            <consortium name="International Brachypodium Initiative"/>
        </authorList>
    </citation>
    <scope>NUCLEOTIDE SEQUENCE [LARGE SCALE GENOMIC DNA]</scope>
    <source>
        <strain evidence="2">Bd21</strain>
        <strain evidence="3">cv. Bd21</strain>
    </source>
</reference>
<dbReference type="OrthoDB" id="1925347at2759"/>
<dbReference type="STRING" id="15368.A0A0Q3EPW5"/>
<name>A0A0Q3EPW5_BRADI</name>
<dbReference type="EMBL" id="CM000883">
    <property type="protein sequence ID" value="PNT64201.1"/>
    <property type="molecule type" value="Genomic_DNA"/>
</dbReference>
<dbReference type="Gramene" id="PNT64198">
    <property type="protein sequence ID" value="PNT64198"/>
    <property type="gene ID" value="BRADI_4g25910v3"/>
</dbReference>
<feature type="compositionally biased region" description="Pro residues" evidence="1">
    <location>
        <begin position="260"/>
        <end position="270"/>
    </location>
</feature>
<organism evidence="2">
    <name type="scientific">Brachypodium distachyon</name>
    <name type="common">Purple false brome</name>
    <name type="synonym">Trachynia distachya</name>
    <dbReference type="NCBI Taxonomy" id="15368"/>
    <lineage>
        <taxon>Eukaryota</taxon>
        <taxon>Viridiplantae</taxon>
        <taxon>Streptophyta</taxon>
        <taxon>Embryophyta</taxon>
        <taxon>Tracheophyta</taxon>
        <taxon>Spermatophyta</taxon>
        <taxon>Magnoliopsida</taxon>
        <taxon>Liliopsida</taxon>
        <taxon>Poales</taxon>
        <taxon>Poaceae</taxon>
        <taxon>BOP clade</taxon>
        <taxon>Pooideae</taxon>
        <taxon>Stipodae</taxon>
        <taxon>Brachypodieae</taxon>
        <taxon>Brachypodium</taxon>
    </lineage>
</organism>
<dbReference type="AlphaFoldDB" id="A0A0Q3EPW5"/>
<reference evidence="3" key="3">
    <citation type="submission" date="2018-08" db="UniProtKB">
        <authorList>
            <consortium name="EnsemblPlants"/>
        </authorList>
    </citation>
    <scope>IDENTIFICATION</scope>
    <source>
        <strain evidence="3">cv. Bd21</strain>
    </source>
</reference>
<sequence>MRPGSWLSSFCSGHSAPPGSLRRRRRKMGSLICACLLQLQLLLLLLLSGSSRVSAQPLPPLPSSSSSSSSPARVLDAMLQDYAYRAFVRPRTGVVYNGTAPGDLAGAVAFSALRLRSGSLRRKGFSEYFEFAVPPGVIVQPYVERVVLVYHSLGEELSERYYPLPGYTYLSPVLGLLVYDAANLSAVGLPELSIVASGSPILVSFRNVRALPPGGPAPRCVWFDLDGVAKFQDLQASNVCATYRRGHFSIVVNSSEVGPAPAPSVAPPAPSEGGGDRAKGGTKGWKVAVSVVGAAIALGLLASLLLCFVRYKREKKMEVMERNAEAGETLRMAQVGRTQAPVAFGTRTKPVIESEYVA</sequence>
<dbReference type="EMBL" id="CM000883">
    <property type="protein sequence ID" value="PNT64202.1"/>
    <property type="molecule type" value="Genomic_DNA"/>
</dbReference>
<evidence type="ECO:0000256" key="1">
    <source>
        <dbReference type="SAM" id="MobiDB-lite"/>
    </source>
</evidence>
<dbReference type="PANTHER" id="PTHR33512">
    <property type="entry name" value="PROTEIN, PUTATIVE (DUF1191)-RELATED"/>
    <property type="match status" value="1"/>
</dbReference>
<dbReference type="EMBL" id="CM000883">
    <property type="protein sequence ID" value="PNT64200.1"/>
    <property type="molecule type" value="Genomic_DNA"/>
</dbReference>